<accession>A0A1U7NAS8</accession>
<reference evidence="1 3" key="1">
    <citation type="submission" date="2016-10" db="EMBL/GenBank/DDBJ databases">
        <title>Comparative genomics uncovers the prolific and rare metabolic potential of the cyanobacterial genus Moorea.</title>
        <authorList>
            <person name="Leao T."/>
            <person name="Castelao G."/>
            <person name="Korobeynikov A."/>
            <person name="Monroe E.A."/>
            <person name="Podell S."/>
            <person name="Glukhov E."/>
            <person name="Allen E."/>
            <person name="Gerwick W.H."/>
            <person name="Gerwick L."/>
        </authorList>
    </citation>
    <scope>NUCLEOTIDE SEQUENCE [LARGE SCALE GENOMIC DNA]</scope>
    <source>
        <strain evidence="1 3">PNG5-198</strain>
    </source>
</reference>
<proteinExistence type="predicted"/>
<dbReference type="EMBL" id="MKZS01000001">
    <property type="protein sequence ID" value="OLT63150.1"/>
    <property type="molecule type" value="Genomic_DNA"/>
</dbReference>
<name>A0A1U7NAS8_9CYAN</name>
<evidence type="ECO:0000313" key="2">
    <source>
        <dbReference type="EMBL" id="OLT63150.1"/>
    </source>
</evidence>
<dbReference type="Pfam" id="PF13565">
    <property type="entry name" value="HTH_32"/>
    <property type="match status" value="1"/>
</dbReference>
<dbReference type="Proteomes" id="UP000186657">
    <property type="component" value="Unassembled WGS sequence"/>
</dbReference>
<evidence type="ECO:0000313" key="3">
    <source>
        <dbReference type="Proteomes" id="UP000186657"/>
    </source>
</evidence>
<dbReference type="EMBL" id="MKZS01000001">
    <property type="protein sequence ID" value="OLT63046.1"/>
    <property type="molecule type" value="Genomic_DNA"/>
</dbReference>
<evidence type="ECO:0000313" key="1">
    <source>
        <dbReference type="EMBL" id="OLT63046.1"/>
    </source>
</evidence>
<dbReference type="SUPFAM" id="SSF46689">
    <property type="entry name" value="Homeodomain-like"/>
    <property type="match status" value="1"/>
</dbReference>
<organism evidence="1 3">
    <name type="scientific">Moorena bouillonii PNG</name>
    <dbReference type="NCBI Taxonomy" id="568701"/>
    <lineage>
        <taxon>Bacteria</taxon>
        <taxon>Bacillati</taxon>
        <taxon>Cyanobacteriota</taxon>
        <taxon>Cyanophyceae</taxon>
        <taxon>Coleofasciculales</taxon>
        <taxon>Coleofasciculaceae</taxon>
        <taxon>Moorena</taxon>
    </lineage>
</organism>
<dbReference type="AlphaFoldDB" id="A0A1U7NAS8"/>
<keyword evidence="3" id="KW-1185">Reference proteome</keyword>
<sequence length="138" mass="15563">MSDEGELATRTWTDNEIAQALNLHRNTVGRIRQRFLEKGEAPALERKARRKPPVDPIVDGETEAQIIALCCSQPPAGRGNWSIRLLTNELKKRRIVTQIGRETVRKTLKKTNCALGKPRDSASLSGTCPDSSPRWKWF</sequence>
<comment type="caution">
    <text evidence="1">The sequence shown here is derived from an EMBL/GenBank/DDBJ whole genome shotgun (WGS) entry which is preliminary data.</text>
</comment>
<gene>
    <name evidence="1" type="ORF">BJP37_01380</name>
    <name evidence="2" type="ORF">BJP37_06970</name>
</gene>
<protein>
    <submittedName>
        <fullName evidence="1">Transposase</fullName>
    </submittedName>
</protein>
<dbReference type="InterPro" id="IPR009057">
    <property type="entry name" value="Homeodomain-like_sf"/>
</dbReference>